<dbReference type="Proteomes" id="UP000440578">
    <property type="component" value="Unassembled WGS sequence"/>
</dbReference>
<dbReference type="AlphaFoldDB" id="A0A6A4X2J6"/>
<keyword evidence="3" id="KW-1185">Reference proteome</keyword>
<comment type="caution">
    <text evidence="2">The sequence shown here is derived from an EMBL/GenBank/DDBJ whole genome shotgun (WGS) entry which is preliminary data.</text>
</comment>
<feature type="chain" id="PRO_5025611943" evidence="1">
    <location>
        <begin position="25"/>
        <end position="147"/>
    </location>
</feature>
<evidence type="ECO:0000256" key="1">
    <source>
        <dbReference type="SAM" id="SignalP"/>
    </source>
</evidence>
<name>A0A6A4X2J6_AMPAM</name>
<gene>
    <name evidence="2" type="ORF">FJT64_018722</name>
</gene>
<evidence type="ECO:0000313" key="2">
    <source>
        <dbReference type="EMBL" id="KAF0310254.1"/>
    </source>
</evidence>
<organism evidence="2 3">
    <name type="scientific">Amphibalanus amphitrite</name>
    <name type="common">Striped barnacle</name>
    <name type="synonym">Balanus amphitrite</name>
    <dbReference type="NCBI Taxonomy" id="1232801"/>
    <lineage>
        <taxon>Eukaryota</taxon>
        <taxon>Metazoa</taxon>
        <taxon>Ecdysozoa</taxon>
        <taxon>Arthropoda</taxon>
        <taxon>Crustacea</taxon>
        <taxon>Multicrustacea</taxon>
        <taxon>Cirripedia</taxon>
        <taxon>Thoracica</taxon>
        <taxon>Thoracicalcarea</taxon>
        <taxon>Balanomorpha</taxon>
        <taxon>Balanoidea</taxon>
        <taxon>Balanidae</taxon>
        <taxon>Amphibalaninae</taxon>
        <taxon>Amphibalanus</taxon>
    </lineage>
</organism>
<keyword evidence="1" id="KW-0732">Signal</keyword>
<proteinExistence type="predicted"/>
<dbReference type="EMBL" id="VIIS01000329">
    <property type="protein sequence ID" value="KAF0310254.1"/>
    <property type="molecule type" value="Genomic_DNA"/>
</dbReference>
<sequence>MPGPTLLAAGLSILVLLSLGIVLATCMTSPLVPTQANLQLTFSQTGVDGTLSVTGAAFGSAVPAGSTSLLVYSVPCADVSAGLASPESPALVSSGPTSAGTAVTFQETSLDWSVVAGGSRPLLLGTAVQLLVDGVTAPEACCEVTAS</sequence>
<protein>
    <submittedName>
        <fullName evidence="2">Uncharacterized protein</fullName>
    </submittedName>
</protein>
<evidence type="ECO:0000313" key="3">
    <source>
        <dbReference type="Proteomes" id="UP000440578"/>
    </source>
</evidence>
<feature type="signal peptide" evidence="1">
    <location>
        <begin position="1"/>
        <end position="24"/>
    </location>
</feature>
<accession>A0A6A4X2J6</accession>
<reference evidence="2 3" key="1">
    <citation type="submission" date="2019-07" db="EMBL/GenBank/DDBJ databases">
        <title>Draft genome assembly of a fouling barnacle, Amphibalanus amphitrite (Darwin, 1854): The first reference genome for Thecostraca.</title>
        <authorList>
            <person name="Kim W."/>
        </authorList>
    </citation>
    <scope>NUCLEOTIDE SEQUENCE [LARGE SCALE GENOMIC DNA]</scope>
    <source>
        <strain evidence="2">SNU_AA5</strain>
        <tissue evidence="2">Soma without cirri and trophi</tissue>
    </source>
</reference>